<sequence>MNKYLEKWKTGSNPVEETLSNKGNVNNEDRRKKPRVWVEFSDCEIVGDLGLNKPIVSYPYEIRDEFKETALTLSATKQSQDEKLGQVQEHVHQQMERIFAQSQEHFGIHVDAPSSATPTARDAIKVEHEDVNEI</sequence>
<dbReference type="EMBL" id="CM044701">
    <property type="protein sequence ID" value="KAI5681233.1"/>
    <property type="molecule type" value="Genomic_DNA"/>
</dbReference>
<reference evidence="2" key="1">
    <citation type="journal article" date="2023" name="Nat. Plants">
        <title>Single-cell RNA sequencing provides a high-resolution roadmap for understanding the multicellular compartmentation of specialized metabolism.</title>
        <authorList>
            <person name="Sun S."/>
            <person name="Shen X."/>
            <person name="Li Y."/>
            <person name="Li Y."/>
            <person name="Wang S."/>
            <person name="Li R."/>
            <person name="Zhang H."/>
            <person name="Shen G."/>
            <person name="Guo B."/>
            <person name="Wei J."/>
            <person name="Xu J."/>
            <person name="St-Pierre B."/>
            <person name="Chen S."/>
            <person name="Sun C."/>
        </authorList>
    </citation>
    <scope>NUCLEOTIDE SEQUENCE [LARGE SCALE GENOMIC DNA]</scope>
</reference>
<gene>
    <name evidence="1" type="ORF">M9H77_02460</name>
</gene>
<evidence type="ECO:0000313" key="2">
    <source>
        <dbReference type="Proteomes" id="UP001060085"/>
    </source>
</evidence>
<comment type="caution">
    <text evidence="1">The sequence shown here is derived from an EMBL/GenBank/DDBJ whole genome shotgun (WGS) entry which is preliminary data.</text>
</comment>
<proteinExistence type="predicted"/>
<organism evidence="1 2">
    <name type="scientific">Catharanthus roseus</name>
    <name type="common">Madagascar periwinkle</name>
    <name type="synonym">Vinca rosea</name>
    <dbReference type="NCBI Taxonomy" id="4058"/>
    <lineage>
        <taxon>Eukaryota</taxon>
        <taxon>Viridiplantae</taxon>
        <taxon>Streptophyta</taxon>
        <taxon>Embryophyta</taxon>
        <taxon>Tracheophyta</taxon>
        <taxon>Spermatophyta</taxon>
        <taxon>Magnoliopsida</taxon>
        <taxon>eudicotyledons</taxon>
        <taxon>Gunneridae</taxon>
        <taxon>Pentapetalae</taxon>
        <taxon>asterids</taxon>
        <taxon>lamiids</taxon>
        <taxon>Gentianales</taxon>
        <taxon>Apocynaceae</taxon>
        <taxon>Rauvolfioideae</taxon>
        <taxon>Vinceae</taxon>
        <taxon>Catharanthinae</taxon>
        <taxon>Catharanthus</taxon>
    </lineage>
</organism>
<accession>A0ACC0C8D1</accession>
<protein>
    <submittedName>
        <fullName evidence="1">Uncharacterized protein</fullName>
    </submittedName>
</protein>
<name>A0ACC0C8D1_CATRO</name>
<keyword evidence="2" id="KW-1185">Reference proteome</keyword>
<evidence type="ECO:0000313" key="1">
    <source>
        <dbReference type="EMBL" id="KAI5681233.1"/>
    </source>
</evidence>
<dbReference type="Proteomes" id="UP001060085">
    <property type="component" value="Linkage Group LG01"/>
</dbReference>